<dbReference type="InterPro" id="IPR014710">
    <property type="entry name" value="RmlC-like_jellyroll"/>
</dbReference>
<dbReference type="PANTHER" id="PTHR42742:SF3">
    <property type="entry name" value="FRUCTOKINASE"/>
    <property type="match status" value="1"/>
</dbReference>
<accession>A0A3E1NG70</accession>
<evidence type="ECO:0000256" key="1">
    <source>
        <dbReference type="ARBA" id="ARBA00022723"/>
    </source>
</evidence>
<evidence type="ECO:0000313" key="5">
    <source>
        <dbReference type="Proteomes" id="UP000261284"/>
    </source>
</evidence>
<evidence type="ECO:0000256" key="3">
    <source>
        <dbReference type="SAM" id="MobiDB-lite"/>
    </source>
</evidence>
<feature type="compositionally biased region" description="Polar residues" evidence="3">
    <location>
        <begin position="13"/>
        <end position="27"/>
    </location>
</feature>
<dbReference type="CDD" id="cd07010">
    <property type="entry name" value="cupin_PMI_type_I_N_bac"/>
    <property type="match status" value="1"/>
</dbReference>
<feature type="region of interest" description="Disordered" evidence="3">
    <location>
        <begin position="10"/>
        <end position="35"/>
    </location>
</feature>
<reference evidence="4 5" key="1">
    <citation type="submission" date="2018-08" db="EMBL/GenBank/DDBJ databases">
        <title>Chitinophagaceae sp. K23C18032701, a novel bacterium isolated from forest soil.</title>
        <authorList>
            <person name="Wang C."/>
        </authorList>
    </citation>
    <scope>NUCLEOTIDE SEQUENCE [LARGE SCALE GENOMIC DNA]</scope>
    <source>
        <strain evidence="4 5">K23C18032701</strain>
    </source>
</reference>
<dbReference type="Proteomes" id="UP000261284">
    <property type="component" value="Unassembled WGS sequence"/>
</dbReference>
<dbReference type="InterPro" id="IPR011051">
    <property type="entry name" value="RmlC_Cupin_sf"/>
</dbReference>
<evidence type="ECO:0000313" key="4">
    <source>
        <dbReference type="EMBL" id="RFM26963.1"/>
    </source>
</evidence>
<dbReference type="SUPFAM" id="SSF51182">
    <property type="entry name" value="RmlC-like cupins"/>
    <property type="match status" value="1"/>
</dbReference>
<keyword evidence="1" id="KW-0479">Metal-binding</keyword>
<gene>
    <name evidence="4" type="ORF">DXN05_17435</name>
</gene>
<name>A0A3E1NG70_9BACT</name>
<keyword evidence="5" id="KW-1185">Reference proteome</keyword>
<sequence>MAGAAHLAFTRAAANSTPKRQSKQPQLPAQLKPEHTPANGYRLFPFETLGNDHIQSGYDSLAQWIITQRNVRIDGYEGLYWDEIRTALCFALRKAGVSVYWYDAAAFQQPASAINDMIAPFIGTPGAVWGKRTSLSLADFFDPSIAQWQPQEAADVIIFAGTGAGLAQWNTPVVYIDLPKNELQYRMRAGSAFNTGSTEAIDFAEMYKRAFFVDWIVLAAHRQQLYASIAVIADGQWQQQINWAFRSALEQGLNSIAHNVIRNRPWFESGVWGGQWMKQHIPQLAQDEINYAWSFELIAPENGLVFESNGYLLEVSFDWLMETHSSDVLGEDAARFGTEFPIRFDFLDTVDGDNLSIQCHPSLSYIQTQFGENITQDETYYILDCQENASVYLGFTENADPATFRAALEHSQQAGETIDITQYVQKLPAAKHDLFLIPNQTVHGAGTGNLVLEISATPYIYTFKMYDWMRLDLNGRPRPINIQHAFENLDFSRKGQRVQQELVSQPLALSSTDTSATEWLPTHPEHFYAIRRISLPAQTGYHQVYTTGKCHLLMVVEGDHVQLKTKQGKTVTMRYAETYVVPAAAEYYVLSNNNEAPAKIVQAFVK</sequence>
<dbReference type="Gene3D" id="2.60.120.10">
    <property type="entry name" value="Jelly Rolls"/>
    <property type="match status" value="1"/>
</dbReference>
<keyword evidence="2" id="KW-0862">Zinc</keyword>
<proteinExistence type="predicted"/>
<dbReference type="GO" id="GO:0046872">
    <property type="term" value="F:metal ion binding"/>
    <property type="evidence" value="ECO:0007669"/>
    <property type="project" value="UniProtKB-KW"/>
</dbReference>
<dbReference type="AlphaFoldDB" id="A0A3E1NG70"/>
<evidence type="ECO:0000256" key="2">
    <source>
        <dbReference type="ARBA" id="ARBA00022833"/>
    </source>
</evidence>
<organism evidence="4 5">
    <name type="scientific">Deminuibacter soli</name>
    <dbReference type="NCBI Taxonomy" id="2291815"/>
    <lineage>
        <taxon>Bacteria</taxon>
        <taxon>Pseudomonadati</taxon>
        <taxon>Bacteroidota</taxon>
        <taxon>Chitinophagia</taxon>
        <taxon>Chitinophagales</taxon>
        <taxon>Chitinophagaceae</taxon>
        <taxon>Deminuibacter</taxon>
    </lineage>
</organism>
<dbReference type="PANTHER" id="PTHR42742">
    <property type="entry name" value="TRANSCRIPTIONAL REPRESSOR MPRA"/>
    <property type="match status" value="1"/>
</dbReference>
<protein>
    <recommendedName>
        <fullName evidence="6">Mannose-6-phosphate isomerase</fullName>
    </recommendedName>
</protein>
<dbReference type="InterPro" id="IPR051804">
    <property type="entry name" value="Carb_Metab_Reg_Kinase/Isom"/>
</dbReference>
<comment type="caution">
    <text evidence="4">The sequence shown here is derived from an EMBL/GenBank/DDBJ whole genome shotgun (WGS) entry which is preliminary data.</text>
</comment>
<evidence type="ECO:0008006" key="6">
    <source>
        <dbReference type="Google" id="ProtNLM"/>
    </source>
</evidence>
<dbReference type="EMBL" id="QTJU01000007">
    <property type="protein sequence ID" value="RFM26963.1"/>
    <property type="molecule type" value="Genomic_DNA"/>
</dbReference>